<name>A0A3N9X7K5_9ACTN</name>
<dbReference type="Proteomes" id="UP000266889">
    <property type="component" value="Unassembled WGS sequence"/>
</dbReference>
<dbReference type="AlphaFoldDB" id="A0A3N9X7K5"/>
<dbReference type="Gene3D" id="3.30.70.100">
    <property type="match status" value="1"/>
</dbReference>
<keyword evidence="2" id="KW-0503">Monooxygenase</keyword>
<dbReference type="InterPro" id="IPR007138">
    <property type="entry name" value="ABM_dom"/>
</dbReference>
<comment type="caution">
    <text evidence="2">The sequence shown here is derived from an EMBL/GenBank/DDBJ whole genome shotgun (WGS) entry which is preliminary data.</text>
</comment>
<keyword evidence="3" id="KW-1185">Reference proteome</keyword>
<reference evidence="2 3" key="1">
    <citation type="submission" date="2018-05" db="EMBL/GenBank/DDBJ databases">
        <title>Micromonospora from Atacama Desert.</title>
        <authorList>
            <person name="Carro L."/>
            <person name="Goodfellow M."/>
            <person name="Klenk H.-P."/>
        </authorList>
    </citation>
    <scope>NUCLEOTIDE SEQUENCE [LARGE SCALE GENOMIC DNA]</scope>
    <source>
        <strain evidence="2 3">LB32</strain>
    </source>
</reference>
<dbReference type="OrthoDB" id="3695636at2"/>
<dbReference type="Pfam" id="PF03992">
    <property type="entry name" value="ABM"/>
    <property type="match status" value="1"/>
</dbReference>
<dbReference type="EMBL" id="QGSY01000182">
    <property type="protein sequence ID" value="RQX09011.1"/>
    <property type="molecule type" value="Genomic_DNA"/>
</dbReference>
<dbReference type="GO" id="GO:0004497">
    <property type="term" value="F:monooxygenase activity"/>
    <property type="evidence" value="ECO:0007669"/>
    <property type="project" value="UniProtKB-KW"/>
</dbReference>
<dbReference type="SUPFAM" id="SSF54909">
    <property type="entry name" value="Dimeric alpha+beta barrel"/>
    <property type="match status" value="1"/>
</dbReference>
<feature type="domain" description="ABM" evidence="1">
    <location>
        <begin position="9"/>
        <end position="99"/>
    </location>
</feature>
<evidence type="ECO:0000259" key="1">
    <source>
        <dbReference type="PROSITE" id="PS51725"/>
    </source>
</evidence>
<proteinExistence type="predicted"/>
<dbReference type="InterPro" id="IPR011008">
    <property type="entry name" value="Dimeric_a/b-barrel"/>
</dbReference>
<evidence type="ECO:0000313" key="3">
    <source>
        <dbReference type="Proteomes" id="UP000266889"/>
    </source>
</evidence>
<accession>A0A3N9X7K5</accession>
<dbReference type="PROSITE" id="PS51725">
    <property type="entry name" value="ABM"/>
    <property type="match status" value="1"/>
</dbReference>
<sequence>MGGAVSRGFGLVVRFELRDETAAAEFDRLVAQARPEIERLEPDTLAYVIHTVPTEPLVRVFYELYADRAAFDFHEEQPHIKRFLAEREQYLSGVDVTFMQAESGKGLMRA</sequence>
<protein>
    <submittedName>
        <fullName evidence="2">Antibiotic biosynthesis monooxygenase</fullName>
    </submittedName>
</protein>
<gene>
    <name evidence="2" type="ORF">DLJ58_16610</name>
</gene>
<keyword evidence="2" id="KW-0560">Oxidoreductase</keyword>
<organism evidence="2 3">
    <name type="scientific">Micromonospora arida</name>
    <dbReference type="NCBI Taxonomy" id="2203715"/>
    <lineage>
        <taxon>Bacteria</taxon>
        <taxon>Bacillati</taxon>
        <taxon>Actinomycetota</taxon>
        <taxon>Actinomycetes</taxon>
        <taxon>Micromonosporales</taxon>
        <taxon>Micromonosporaceae</taxon>
        <taxon>Micromonospora</taxon>
    </lineage>
</organism>
<evidence type="ECO:0000313" key="2">
    <source>
        <dbReference type="EMBL" id="RQX09011.1"/>
    </source>
</evidence>